<dbReference type="SUPFAM" id="SSF50118">
    <property type="entry name" value="Cell growth inhibitor/plasmid maintenance toxic component"/>
    <property type="match status" value="1"/>
</dbReference>
<dbReference type="AlphaFoldDB" id="A0A554X8H5"/>
<accession>A0A554X8H5</accession>
<organism evidence="1 2">
    <name type="scientific">Tepidimonas taiwanensis</name>
    <dbReference type="NCBI Taxonomy" id="307486"/>
    <lineage>
        <taxon>Bacteria</taxon>
        <taxon>Pseudomonadati</taxon>
        <taxon>Pseudomonadota</taxon>
        <taxon>Betaproteobacteria</taxon>
        <taxon>Burkholderiales</taxon>
        <taxon>Tepidimonas</taxon>
    </lineage>
</organism>
<sequence>MCSMRPGAFGGVVPPERLMPVIDVGGVAVVLETPKMAAVPRRVL</sequence>
<keyword evidence="2" id="KW-1185">Reference proteome</keyword>
<evidence type="ECO:0000313" key="1">
    <source>
        <dbReference type="EMBL" id="TSE32137.1"/>
    </source>
</evidence>
<name>A0A554X8H5_9BURK</name>
<gene>
    <name evidence="1" type="ORF">Ttaiw_01246</name>
</gene>
<comment type="caution">
    <text evidence="1">The sequence shown here is derived from an EMBL/GenBank/DDBJ whole genome shotgun (WGS) entry which is preliminary data.</text>
</comment>
<reference evidence="1 2" key="1">
    <citation type="submission" date="2019-07" db="EMBL/GenBank/DDBJ databases">
        <title>Tepidimonas taiwanensis I1-1 draft genome.</title>
        <authorList>
            <person name="Da Costa M.S."/>
            <person name="Froufe H.J.C."/>
            <person name="Egas C."/>
            <person name="Albuquerque L."/>
        </authorList>
    </citation>
    <scope>NUCLEOTIDE SEQUENCE [LARGE SCALE GENOMIC DNA]</scope>
    <source>
        <strain evidence="1 2">I1-1</strain>
    </source>
</reference>
<protein>
    <submittedName>
        <fullName evidence="1">Uncharacterized protein</fullName>
    </submittedName>
</protein>
<evidence type="ECO:0000313" key="2">
    <source>
        <dbReference type="Proteomes" id="UP000317763"/>
    </source>
</evidence>
<dbReference type="EMBL" id="VJOM01000011">
    <property type="protein sequence ID" value="TSE32137.1"/>
    <property type="molecule type" value="Genomic_DNA"/>
</dbReference>
<proteinExistence type="predicted"/>
<dbReference type="Proteomes" id="UP000317763">
    <property type="component" value="Unassembled WGS sequence"/>
</dbReference>